<keyword evidence="1 3" id="KW-0853">WD repeat</keyword>
<dbReference type="InterPro" id="IPR036322">
    <property type="entry name" value="WD40_repeat_dom_sf"/>
</dbReference>
<organism evidence="6">
    <name type="scientific">Kwoniella pini CBS 10737</name>
    <dbReference type="NCBI Taxonomy" id="1296096"/>
    <lineage>
        <taxon>Eukaryota</taxon>
        <taxon>Fungi</taxon>
        <taxon>Dikarya</taxon>
        <taxon>Basidiomycota</taxon>
        <taxon>Agaricomycotina</taxon>
        <taxon>Tremellomycetes</taxon>
        <taxon>Tremellales</taxon>
        <taxon>Cryptococcaceae</taxon>
        <taxon>Kwoniella</taxon>
    </lineage>
</organism>
<dbReference type="PROSITE" id="PS00678">
    <property type="entry name" value="WD_REPEATS_1"/>
    <property type="match status" value="1"/>
</dbReference>
<protein>
    <submittedName>
        <fullName evidence="6">WD-repeat protein 68</fullName>
    </submittedName>
</protein>
<keyword evidence="2" id="KW-0677">Repeat</keyword>
<reference evidence="6" key="1">
    <citation type="submission" date="2013-07" db="EMBL/GenBank/DDBJ databases">
        <title>The Genome Sequence of Cryptococcus pinus CBS10737.</title>
        <authorList>
            <consortium name="The Broad Institute Genome Sequencing Platform"/>
            <person name="Cuomo C."/>
            <person name="Litvintseva A."/>
            <person name="Chen Y."/>
            <person name="Heitman J."/>
            <person name="Sun S."/>
            <person name="Springer D."/>
            <person name="Dromer F."/>
            <person name="Young S.K."/>
            <person name="Zeng Q."/>
            <person name="Gargeya S."/>
            <person name="Fitzgerald M."/>
            <person name="Abouelleil A."/>
            <person name="Alvarado L."/>
            <person name="Berlin A.M."/>
            <person name="Chapman S.B."/>
            <person name="Dewar J."/>
            <person name="Goldberg J."/>
            <person name="Griggs A."/>
            <person name="Gujja S."/>
            <person name="Hansen M."/>
            <person name="Howarth C."/>
            <person name="Imamovic A."/>
            <person name="Larimer J."/>
            <person name="McCowan C."/>
            <person name="Murphy C."/>
            <person name="Pearson M."/>
            <person name="Priest M."/>
            <person name="Roberts A."/>
            <person name="Saif S."/>
            <person name="Shea T."/>
            <person name="Sykes S."/>
            <person name="Wortman J."/>
            <person name="Nusbaum C."/>
            <person name="Birren B."/>
        </authorList>
    </citation>
    <scope>NUCLEOTIDE SEQUENCE [LARGE SCALE GENOMIC DNA]</scope>
    <source>
        <strain evidence="6">CBS 10737</strain>
    </source>
</reference>
<dbReference type="InterPro" id="IPR019775">
    <property type="entry name" value="WD40_repeat_CS"/>
</dbReference>
<evidence type="ECO:0000256" key="5">
    <source>
        <dbReference type="SAM" id="SignalP"/>
    </source>
</evidence>
<feature type="signal peptide" evidence="5">
    <location>
        <begin position="1"/>
        <end position="18"/>
    </location>
</feature>
<feature type="repeat" description="WD" evidence="3">
    <location>
        <begin position="174"/>
        <end position="209"/>
    </location>
</feature>
<evidence type="ECO:0000256" key="3">
    <source>
        <dbReference type="PROSITE-ProRule" id="PRU00221"/>
    </source>
</evidence>
<evidence type="ECO:0000256" key="1">
    <source>
        <dbReference type="ARBA" id="ARBA00022574"/>
    </source>
</evidence>
<accession>A0A1B9HZZ4</accession>
<dbReference type="OrthoDB" id="1284551at2759"/>
<feature type="compositionally biased region" description="Low complexity" evidence="4">
    <location>
        <begin position="394"/>
        <end position="405"/>
    </location>
</feature>
<evidence type="ECO:0000256" key="2">
    <source>
        <dbReference type="ARBA" id="ARBA00022737"/>
    </source>
</evidence>
<dbReference type="SUPFAM" id="SSF50978">
    <property type="entry name" value="WD40 repeat-like"/>
    <property type="match status" value="1"/>
</dbReference>
<feature type="compositionally biased region" description="Polar residues" evidence="4">
    <location>
        <begin position="376"/>
        <end position="386"/>
    </location>
</feature>
<feature type="repeat" description="WD" evidence="3">
    <location>
        <begin position="210"/>
        <end position="252"/>
    </location>
</feature>
<dbReference type="Pfam" id="PF00400">
    <property type="entry name" value="WD40"/>
    <property type="match status" value="3"/>
</dbReference>
<dbReference type="PROSITE" id="PS50082">
    <property type="entry name" value="WD_REPEATS_2"/>
    <property type="match status" value="2"/>
</dbReference>
<dbReference type="PANTHER" id="PTHR19919">
    <property type="entry name" value="WD REPEAT CONTAINING PROTEIN"/>
    <property type="match status" value="1"/>
</dbReference>
<feature type="compositionally biased region" description="Basic residues" evidence="4">
    <location>
        <begin position="56"/>
        <end position="71"/>
    </location>
</feature>
<dbReference type="InterPro" id="IPR015943">
    <property type="entry name" value="WD40/YVTN_repeat-like_dom_sf"/>
</dbReference>
<evidence type="ECO:0000313" key="6">
    <source>
        <dbReference type="EMBL" id="OCF48842.1"/>
    </source>
</evidence>
<gene>
    <name evidence="6" type="ORF">I206_05623</name>
</gene>
<proteinExistence type="predicted"/>
<evidence type="ECO:0000256" key="4">
    <source>
        <dbReference type="SAM" id="MobiDB-lite"/>
    </source>
</evidence>
<dbReference type="Gene3D" id="2.130.10.10">
    <property type="entry name" value="YVTN repeat-like/Quinoprotein amine dehydrogenase"/>
    <property type="match status" value="1"/>
</dbReference>
<dbReference type="InterPro" id="IPR001680">
    <property type="entry name" value="WD40_rpt"/>
</dbReference>
<feature type="region of interest" description="Disordered" evidence="4">
    <location>
        <begin position="343"/>
        <end position="407"/>
    </location>
</feature>
<name>A0A1B9HZZ4_9TREE</name>
<dbReference type="SMART" id="SM00320">
    <property type="entry name" value="WD40"/>
    <property type="match status" value="3"/>
</dbReference>
<dbReference type="InterPro" id="IPR045159">
    <property type="entry name" value="DCAF7-like"/>
</dbReference>
<feature type="region of interest" description="Disordered" evidence="4">
    <location>
        <begin position="52"/>
        <end position="75"/>
    </location>
</feature>
<dbReference type="STRING" id="1296096.A0A1B9HZZ4"/>
<dbReference type="EMBL" id="KI894013">
    <property type="protein sequence ID" value="OCF48842.1"/>
    <property type="molecule type" value="Genomic_DNA"/>
</dbReference>
<sequence length="446" mass="48068">MTQALFVLTRFLVDPLFGVSFSNSPSHPFRIALTTINSSQNNKLIVVDHEDPYSRHNSHQPHHNHHGHSHSQHPAGFQQLASTSLGFPATKVGWEPRESLGGIGYEDNGGRGELIATSGDALRIFEVTKEWNSDGIGSGYIGKNGWSDAEGSWSVKSRSMLTNSKTPHASLPPVTSFSWNPKAPESIVTCSIDTTATLWDINTSQALTQLIAHDRAVYDLSWLPDSSDIFVSVGADGSLRAFDLRQLEHSTILYESSKDTPLARIAFSKKEQHMMACFGLDDNKVLVLDMRSPGQPVAELVGHTAPLGGLAWGAPGRGDSTGGGWIASCGDDSQLLLYDLTQPLPESRPSSTKPSNQNSRTNSSNPYGTLSPPITPNSSRPLSTGNSRSRSRAESSTTGTSTSGEPLEILPVKAWNANNEINNLAFNDKGDWVGCVSGTKLNILPL</sequence>
<feature type="compositionally biased region" description="Polar residues" evidence="4">
    <location>
        <begin position="348"/>
        <end position="368"/>
    </location>
</feature>
<reference evidence="6" key="2">
    <citation type="submission" date="2016-07" db="EMBL/GenBank/DDBJ databases">
        <title>Evolution of pathogenesis and genome organization in the Tremellales.</title>
        <authorList>
            <person name="Cuomo C."/>
            <person name="Litvintseva A."/>
            <person name="Heitman J."/>
            <person name="Chen Y."/>
            <person name="Sun S."/>
            <person name="Springer D."/>
            <person name="Dromer F."/>
            <person name="Young S."/>
            <person name="Zeng Q."/>
            <person name="Chapman S."/>
            <person name="Gujja S."/>
            <person name="Saif S."/>
            <person name="Birren B."/>
        </authorList>
    </citation>
    <scope>NUCLEOTIDE SEQUENCE</scope>
    <source>
        <strain evidence="6">CBS 10737</strain>
    </source>
</reference>
<dbReference type="AlphaFoldDB" id="A0A1B9HZZ4"/>
<feature type="chain" id="PRO_5008628300" evidence="5">
    <location>
        <begin position="19"/>
        <end position="446"/>
    </location>
</feature>
<keyword evidence="5" id="KW-0732">Signal</keyword>